<evidence type="ECO:0000256" key="1">
    <source>
        <dbReference type="SAM" id="MobiDB-lite"/>
    </source>
</evidence>
<feature type="transmembrane region" description="Helical" evidence="2">
    <location>
        <begin position="38"/>
        <end position="59"/>
    </location>
</feature>
<evidence type="ECO:0000256" key="2">
    <source>
        <dbReference type="SAM" id="Phobius"/>
    </source>
</evidence>
<organism evidence="3 4">
    <name type="scientific">Nocardioides renjunii</name>
    <dbReference type="NCBI Taxonomy" id="3095075"/>
    <lineage>
        <taxon>Bacteria</taxon>
        <taxon>Bacillati</taxon>
        <taxon>Actinomycetota</taxon>
        <taxon>Actinomycetes</taxon>
        <taxon>Propionibacteriales</taxon>
        <taxon>Nocardioidaceae</taxon>
        <taxon>Nocardioides</taxon>
    </lineage>
</organism>
<keyword evidence="2" id="KW-0812">Transmembrane</keyword>
<reference evidence="3 4" key="1">
    <citation type="submission" date="2023-11" db="EMBL/GenBank/DDBJ databases">
        <title>Novel species in genus Nocardioides.</title>
        <authorList>
            <person name="Zhou H."/>
        </authorList>
    </citation>
    <scope>NUCLEOTIDE SEQUENCE [LARGE SCALE GENOMIC DNA]</scope>
    <source>
        <strain evidence="3 4">S-58</strain>
    </source>
</reference>
<proteinExistence type="predicted"/>
<protein>
    <recommendedName>
        <fullName evidence="5">Exo-alpha-sialidase</fullName>
    </recommendedName>
</protein>
<dbReference type="EMBL" id="JAXQPW010000011">
    <property type="protein sequence ID" value="MDZ5664250.1"/>
    <property type="molecule type" value="Genomic_DNA"/>
</dbReference>
<keyword evidence="2" id="KW-1133">Transmembrane helix</keyword>
<dbReference type="SUPFAM" id="SSF110296">
    <property type="entry name" value="Oligoxyloglucan reducing end-specific cellobiohydrolase"/>
    <property type="match status" value="1"/>
</dbReference>
<dbReference type="RefSeq" id="WP_322425811.1">
    <property type="nucleotide sequence ID" value="NZ_JAXQPW010000011.1"/>
</dbReference>
<accession>A0ABU5KHX6</accession>
<sequence>MSLPTDLVQHVAERAEPPGFDAVLARAGRARRRRRTTVASALAAAVVVGGVALGAGGWLDPDRQSPDPAPPVPTETWDGAPEVDARLPEDVREVLGEDRVHPWAVAGSEGGGVAALWRGCPDDAAADRQCRSALVTRLGDDVRGSVLAGDSPTLAEVPGGWLVGDDSGLFRVSADGVRDPVVDPGGSAVPVEPGDAVVPTPGGLRLLRGTKLLPLPSPGGGEVLAAYATPAGDLVVAVPFGTGAVELRWNDGGPIWFQGRVARPGAGAVSGAAMAGHQDGVAVVLLGDAPDGSVPVLEVASSPDAGRTWQRARSSGDLRDLSGLAVSDVGSTYLTTGSHGALRVGAAGEVSAVQQSPQDHSVFLASDRVCLVAEAGEVDVLRCSLDDGASWSSQALPGFR</sequence>
<evidence type="ECO:0000313" key="3">
    <source>
        <dbReference type="EMBL" id="MDZ5664250.1"/>
    </source>
</evidence>
<dbReference type="Proteomes" id="UP001291999">
    <property type="component" value="Unassembled WGS sequence"/>
</dbReference>
<feature type="region of interest" description="Disordered" evidence="1">
    <location>
        <begin position="58"/>
        <end position="80"/>
    </location>
</feature>
<name>A0ABU5KHX6_9ACTN</name>
<evidence type="ECO:0008006" key="5">
    <source>
        <dbReference type="Google" id="ProtNLM"/>
    </source>
</evidence>
<evidence type="ECO:0000313" key="4">
    <source>
        <dbReference type="Proteomes" id="UP001291999"/>
    </source>
</evidence>
<keyword evidence="2" id="KW-0472">Membrane</keyword>
<gene>
    <name evidence="3" type="ORF">SFC79_20915</name>
</gene>
<keyword evidence="4" id="KW-1185">Reference proteome</keyword>
<comment type="caution">
    <text evidence="3">The sequence shown here is derived from an EMBL/GenBank/DDBJ whole genome shotgun (WGS) entry which is preliminary data.</text>
</comment>